<evidence type="ECO:0000313" key="2">
    <source>
        <dbReference type="EMBL" id="GBP02871.1"/>
    </source>
</evidence>
<feature type="compositionally biased region" description="Polar residues" evidence="1">
    <location>
        <begin position="321"/>
        <end position="330"/>
    </location>
</feature>
<evidence type="ECO:0000313" key="3">
    <source>
        <dbReference type="Proteomes" id="UP000299102"/>
    </source>
</evidence>
<feature type="region of interest" description="Disordered" evidence="1">
    <location>
        <begin position="20"/>
        <end position="187"/>
    </location>
</feature>
<gene>
    <name evidence="2" type="ORF">EVAR_70907_1</name>
</gene>
<proteinExistence type="predicted"/>
<reference evidence="2 3" key="1">
    <citation type="journal article" date="2019" name="Commun. Biol.">
        <title>The bagworm genome reveals a unique fibroin gene that provides high tensile strength.</title>
        <authorList>
            <person name="Kono N."/>
            <person name="Nakamura H."/>
            <person name="Ohtoshi R."/>
            <person name="Tomita M."/>
            <person name="Numata K."/>
            <person name="Arakawa K."/>
        </authorList>
    </citation>
    <scope>NUCLEOTIDE SEQUENCE [LARGE SCALE GENOMIC DNA]</scope>
</reference>
<evidence type="ECO:0000256" key="1">
    <source>
        <dbReference type="SAM" id="MobiDB-lite"/>
    </source>
</evidence>
<comment type="caution">
    <text evidence="2">The sequence shown here is derived from an EMBL/GenBank/DDBJ whole genome shotgun (WGS) entry which is preliminary data.</text>
</comment>
<dbReference type="EMBL" id="BGZK01003597">
    <property type="protein sequence ID" value="GBP02871.1"/>
    <property type="molecule type" value="Genomic_DNA"/>
</dbReference>
<feature type="compositionally biased region" description="Polar residues" evidence="1">
    <location>
        <begin position="37"/>
        <end position="58"/>
    </location>
</feature>
<feature type="compositionally biased region" description="Polar residues" evidence="1">
    <location>
        <begin position="93"/>
        <end position="110"/>
    </location>
</feature>
<dbReference type="Proteomes" id="UP000299102">
    <property type="component" value="Unassembled WGS sequence"/>
</dbReference>
<sequence length="359" mass="39376">MNNWPEYARKTSEHSVYTSIIKSAKQRKQPPRAAHGNSGNQMPANGLNKSTPSSTDDMNSALLKSPSDSNDNEKTYIDREKLKNLEISAPIPLNNSPPAGESSNSDSETLTPKEQETKNLVKRTQSMRSPTKKPIIQTFGSMRQTSQGQTRPKSAVSSQTLSSVRPKSPPPRPPPLKKTNSTTSSGYQLPIAAKSGAEHTYDDCEFVEQPLASVEEQDSPIHKANTTENDNIYSVIDEIPPAAHTIKRSDLVGASTATTTATSPVTNNSATQNKYSGLLLQASKSKPVVHKPVVQQNHCQQMVCLTNQVLPYKTKPLSAKPSFNSSNNTKRPTKAPTAQRPQQRIARQLQANRHPQWLH</sequence>
<feature type="region of interest" description="Disordered" evidence="1">
    <location>
        <begin position="315"/>
        <end position="359"/>
    </location>
</feature>
<dbReference type="OrthoDB" id="5951731at2759"/>
<dbReference type="AlphaFoldDB" id="A0A4C1SP53"/>
<feature type="compositionally biased region" description="Basic and acidic residues" evidence="1">
    <location>
        <begin position="71"/>
        <end position="84"/>
    </location>
</feature>
<protein>
    <submittedName>
        <fullName evidence="2">Uncharacterized protein</fullName>
    </submittedName>
</protein>
<organism evidence="2 3">
    <name type="scientific">Eumeta variegata</name>
    <name type="common">Bagworm moth</name>
    <name type="synonym">Eumeta japonica</name>
    <dbReference type="NCBI Taxonomy" id="151549"/>
    <lineage>
        <taxon>Eukaryota</taxon>
        <taxon>Metazoa</taxon>
        <taxon>Ecdysozoa</taxon>
        <taxon>Arthropoda</taxon>
        <taxon>Hexapoda</taxon>
        <taxon>Insecta</taxon>
        <taxon>Pterygota</taxon>
        <taxon>Neoptera</taxon>
        <taxon>Endopterygota</taxon>
        <taxon>Lepidoptera</taxon>
        <taxon>Glossata</taxon>
        <taxon>Ditrysia</taxon>
        <taxon>Tineoidea</taxon>
        <taxon>Psychidae</taxon>
        <taxon>Oiketicinae</taxon>
        <taxon>Eumeta</taxon>
    </lineage>
</organism>
<keyword evidence="3" id="KW-1185">Reference proteome</keyword>
<feature type="compositionally biased region" description="Polar residues" evidence="1">
    <location>
        <begin position="138"/>
        <end position="160"/>
    </location>
</feature>
<accession>A0A4C1SP53</accession>
<dbReference type="STRING" id="151549.A0A4C1SP53"/>
<name>A0A4C1SP53_EUMVA</name>
<feature type="compositionally biased region" description="Pro residues" evidence="1">
    <location>
        <begin position="167"/>
        <end position="176"/>
    </location>
</feature>